<dbReference type="GO" id="GO:0000272">
    <property type="term" value="P:polysaccharide catabolic process"/>
    <property type="evidence" value="ECO:0007669"/>
    <property type="project" value="UniProtKB-KW"/>
</dbReference>
<evidence type="ECO:0000256" key="7">
    <source>
        <dbReference type="ARBA" id="ARBA00023326"/>
    </source>
</evidence>
<dbReference type="OrthoDB" id="6020543at2759"/>
<dbReference type="InterPro" id="IPR001223">
    <property type="entry name" value="Glyco_hydro18_cat"/>
</dbReference>
<comment type="similarity">
    <text evidence="9">Belongs to the glycosyl hydrolase 18 family.</text>
</comment>
<evidence type="ECO:0000256" key="1">
    <source>
        <dbReference type="ARBA" id="ARBA00000822"/>
    </source>
</evidence>
<dbReference type="InterPro" id="IPR001579">
    <property type="entry name" value="Glyco_hydro_18_chit_AS"/>
</dbReference>
<sequence length="239" mass="26566">MEKEIQACQKKGKIVLLSLGGASGSYGLASPHDGQIWADRLWNTFGKGTSKYRPFGSASVDGFDLDIEAGSSEGYIAFISTMRAHYHQDASKRYYITGAPQCPFPDASLGSALDHAWFDYVWVQFYNNYCNLKGGQFNYDIWETWAKTKSKNKNVQLFLGIPASKSAAGSGYVPLKDLSRSIRKLKSSPYFGGVMMWDVSQAYLNKAGRAGSFAKAVYRLVKPAHELRSLKKKIKVRIS</sequence>
<dbReference type="GO" id="GO:0005576">
    <property type="term" value="C:extracellular region"/>
    <property type="evidence" value="ECO:0007669"/>
    <property type="project" value="TreeGrafter"/>
</dbReference>
<comment type="caution">
    <text evidence="11">The sequence shown here is derived from an EMBL/GenBank/DDBJ whole genome shotgun (WGS) entry which is preliminary data.</text>
</comment>
<evidence type="ECO:0000259" key="10">
    <source>
        <dbReference type="PROSITE" id="PS51910"/>
    </source>
</evidence>
<evidence type="ECO:0000256" key="8">
    <source>
        <dbReference type="RuleBase" id="RU000489"/>
    </source>
</evidence>
<evidence type="ECO:0000313" key="11">
    <source>
        <dbReference type="EMBL" id="ORX62708.1"/>
    </source>
</evidence>
<keyword evidence="6 8" id="KW-0326">Glycosidase</keyword>
<reference evidence="11 12" key="1">
    <citation type="submission" date="2016-07" db="EMBL/GenBank/DDBJ databases">
        <title>Pervasive Adenine N6-methylation of Active Genes in Fungi.</title>
        <authorList>
            <consortium name="DOE Joint Genome Institute"/>
            <person name="Mondo S.J."/>
            <person name="Dannebaum R.O."/>
            <person name="Kuo R.C."/>
            <person name="Labutti K."/>
            <person name="Haridas S."/>
            <person name="Kuo A."/>
            <person name="Salamov A."/>
            <person name="Ahrendt S.R."/>
            <person name="Lipzen A."/>
            <person name="Sullivan W."/>
            <person name="Andreopoulos W.B."/>
            <person name="Clum A."/>
            <person name="Lindquist E."/>
            <person name="Daum C."/>
            <person name="Ramamoorthy G.K."/>
            <person name="Gryganskyi A."/>
            <person name="Culley D."/>
            <person name="Magnuson J.K."/>
            <person name="James T.Y."/>
            <person name="O'Malley M.A."/>
            <person name="Stajich J.E."/>
            <person name="Spatafora J.W."/>
            <person name="Visel A."/>
            <person name="Grigoriev I.V."/>
        </authorList>
    </citation>
    <scope>NUCLEOTIDE SEQUENCE [LARGE SCALE GENOMIC DNA]</scope>
    <source>
        <strain evidence="11 12">NRRL 3301</strain>
    </source>
</reference>
<evidence type="ECO:0000313" key="12">
    <source>
        <dbReference type="Proteomes" id="UP000242146"/>
    </source>
</evidence>
<name>A0A1X2GX89_9FUNG</name>
<dbReference type="EMBL" id="MCGT01000001">
    <property type="protein sequence ID" value="ORX62708.1"/>
    <property type="molecule type" value="Genomic_DNA"/>
</dbReference>
<keyword evidence="3 8" id="KW-0378">Hydrolase</keyword>
<dbReference type="InterPro" id="IPR050542">
    <property type="entry name" value="Glycosyl_Hydrlase18_Chitinase"/>
</dbReference>
<evidence type="ECO:0000256" key="9">
    <source>
        <dbReference type="RuleBase" id="RU004453"/>
    </source>
</evidence>
<dbReference type="STRING" id="101127.A0A1X2GX89"/>
<keyword evidence="4" id="KW-0146">Chitin degradation</keyword>
<keyword evidence="12" id="KW-1185">Reference proteome</keyword>
<feature type="domain" description="GH18" evidence="10">
    <location>
        <begin position="1"/>
        <end position="224"/>
    </location>
</feature>
<protein>
    <recommendedName>
        <fullName evidence="2">chitinase</fullName>
        <ecNumber evidence="2">3.2.1.14</ecNumber>
    </recommendedName>
</protein>
<dbReference type="Pfam" id="PF00704">
    <property type="entry name" value="Glyco_hydro_18"/>
    <property type="match status" value="1"/>
</dbReference>
<dbReference type="PANTHER" id="PTHR45708">
    <property type="entry name" value="ENDOCHITINASE"/>
    <property type="match status" value="1"/>
</dbReference>
<dbReference type="PANTHER" id="PTHR45708:SF49">
    <property type="entry name" value="ENDOCHITINASE"/>
    <property type="match status" value="1"/>
</dbReference>
<evidence type="ECO:0000256" key="4">
    <source>
        <dbReference type="ARBA" id="ARBA00023024"/>
    </source>
</evidence>
<evidence type="ECO:0000256" key="6">
    <source>
        <dbReference type="ARBA" id="ARBA00023295"/>
    </source>
</evidence>
<keyword evidence="5" id="KW-0119">Carbohydrate metabolism</keyword>
<evidence type="ECO:0000256" key="5">
    <source>
        <dbReference type="ARBA" id="ARBA00023277"/>
    </source>
</evidence>
<comment type="catalytic activity">
    <reaction evidence="1">
        <text>Random endo-hydrolysis of N-acetyl-beta-D-glucosaminide (1-&gt;4)-beta-linkages in chitin and chitodextrins.</text>
        <dbReference type="EC" id="3.2.1.14"/>
    </reaction>
</comment>
<dbReference type="GO" id="GO:0008843">
    <property type="term" value="F:endochitinase activity"/>
    <property type="evidence" value="ECO:0007669"/>
    <property type="project" value="UniProtKB-EC"/>
</dbReference>
<organism evidence="11 12">
    <name type="scientific">Hesseltinella vesiculosa</name>
    <dbReference type="NCBI Taxonomy" id="101127"/>
    <lineage>
        <taxon>Eukaryota</taxon>
        <taxon>Fungi</taxon>
        <taxon>Fungi incertae sedis</taxon>
        <taxon>Mucoromycota</taxon>
        <taxon>Mucoromycotina</taxon>
        <taxon>Mucoromycetes</taxon>
        <taxon>Mucorales</taxon>
        <taxon>Cunninghamellaceae</taxon>
        <taxon>Hesseltinella</taxon>
    </lineage>
</organism>
<dbReference type="SUPFAM" id="SSF51445">
    <property type="entry name" value="(Trans)glycosidases"/>
    <property type="match status" value="1"/>
</dbReference>
<dbReference type="PROSITE" id="PS01095">
    <property type="entry name" value="GH18_1"/>
    <property type="match status" value="1"/>
</dbReference>
<dbReference type="Proteomes" id="UP000242146">
    <property type="component" value="Unassembled WGS sequence"/>
</dbReference>
<dbReference type="PROSITE" id="PS51910">
    <property type="entry name" value="GH18_2"/>
    <property type="match status" value="1"/>
</dbReference>
<dbReference type="Gene3D" id="3.20.20.80">
    <property type="entry name" value="Glycosidases"/>
    <property type="match status" value="1"/>
</dbReference>
<dbReference type="InterPro" id="IPR017853">
    <property type="entry name" value="GH"/>
</dbReference>
<keyword evidence="7" id="KW-0624">Polysaccharide degradation</keyword>
<proteinExistence type="inferred from homology"/>
<dbReference type="EC" id="3.2.1.14" evidence="2"/>
<evidence type="ECO:0000256" key="2">
    <source>
        <dbReference type="ARBA" id="ARBA00012729"/>
    </source>
</evidence>
<gene>
    <name evidence="11" type="ORF">DM01DRAFT_253657</name>
</gene>
<evidence type="ECO:0000256" key="3">
    <source>
        <dbReference type="ARBA" id="ARBA00022801"/>
    </source>
</evidence>
<dbReference type="GO" id="GO:0006032">
    <property type="term" value="P:chitin catabolic process"/>
    <property type="evidence" value="ECO:0007669"/>
    <property type="project" value="UniProtKB-KW"/>
</dbReference>
<accession>A0A1X2GX89</accession>
<dbReference type="AlphaFoldDB" id="A0A1X2GX89"/>